<keyword evidence="4" id="KW-1185">Reference proteome</keyword>
<dbReference type="PANTHER" id="PTHR19308">
    <property type="entry name" value="PHOSPHATIDYLCHOLINE TRANSFER PROTEIN"/>
    <property type="match status" value="1"/>
</dbReference>
<feature type="region of interest" description="Disordered" evidence="1">
    <location>
        <begin position="70"/>
        <end position="98"/>
    </location>
</feature>
<organism evidence="3 4">
    <name type="scientific">Blepharisma stoltei</name>
    <dbReference type="NCBI Taxonomy" id="1481888"/>
    <lineage>
        <taxon>Eukaryota</taxon>
        <taxon>Sar</taxon>
        <taxon>Alveolata</taxon>
        <taxon>Ciliophora</taxon>
        <taxon>Postciliodesmatophora</taxon>
        <taxon>Heterotrichea</taxon>
        <taxon>Heterotrichida</taxon>
        <taxon>Blepharismidae</taxon>
        <taxon>Blepharisma</taxon>
    </lineage>
</organism>
<evidence type="ECO:0000259" key="2">
    <source>
        <dbReference type="PROSITE" id="PS50848"/>
    </source>
</evidence>
<accession>A0AAU9KFP5</accession>
<protein>
    <recommendedName>
        <fullName evidence="2">START domain-containing protein</fullName>
    </recommendedName>
</protein>
<comment type="caution">
    <text evidence="3">The sequence shown here is derived from an EMBL/GenBank/DDBJ whole genome shotgun (WGS) entry which is preliminary data.</text>
</comment>
<evidence type="ECO:0000313" key="3">
    <source>
        <dbReference type="EMBL" id="CAG9332786.1"/>
    </source>
</evidence>
<name>A0AAU9KFP5_9CILI</name>
<dbReference type="Pfam" id="PF01852">
    <property type="entry name" value="START"/>
    <property type="match status" value="1"/>
</dbReference>
<dbReference type="InterPro" id="IPR051213">
    <property type="entry name" value="START_lipid_transfer"/>
</dbReference>
<proteinExistence type="predicted"/>
<evidence type="ECO:0000256" key="1">
    <source>
        <dbReference type="SAM" id="MobiDB-lite"/>
    </source>
</evidence>
<dbReference type="InterPro" id="IPR002913">
    <property type="entry name" value="START_lipid-bd_dom"/>
</dbReference>
<dbReference type="GO" id="GO:0005737">
    <property type="term" value="C:cytoplasm"/>
    <property type="evidence" value="ECO:0007669"/>
    <property type="project" value="UniProtKB-ARBA"/>
</dbReference>
<dbReference type="AlphaFoldDB" id="A0AAU9KFP5"/>
<dbReference type="PANTHER" id="PTHR19308:SF14">
    <property type="entry name" value="START DOMAIN-CONTAINING PROTEIN"/>
    <property type="match status" value="1"/>
</dbReference>
<gene>
    <name evidence="3" type="ORF">BSTOLATCC_MIC57075</name>
</gene>
<feature type="domain" description="START" evidence="2">
    <location>
        <begin position="136"/>
        <end position="326"/>
    </location>
</feature>
<dbReference type="PROSITE" id="PS50848">
    <property type="entry name" value="START"/>
    <property type="match status" value="1"/>
</dbReference>
<dbReference type="Proteomes" id="UP001162131">
    <property type="component" value="Unassembled WGS sequence"/>
</dbReference>
<dbReference type="Gene3D" id="3.30.530.20">
    <property type="match status" value="1"/>
</dbReference>
<dbReference type="EMBL" id="CAJZBQ010000055">
    <property type="protein sequence ID" value="CAG9332786.1"/>
    <property type="molecule type" value="Genomic_DNA"/>
</dbReference>
<evidence type="ECO:0000313" key="4">
    <source>
        <dbReference type="Proteomes" id="UP001162131"/>
    </source>
</evidence>
<dbReference type="GO" id="GO:0008289">
    <property type="term" value="F:lipid binding"/>
    <property type="evidence" value="ECO:0007669"/>
    <property type="project" value="InterPro"/>
</dbReference>
<dbReference type="SUPFAM" id="SSF55961">
    <property type="entry name" value="Bet v1-like"/>
    <property type="match status" value="1"/>
</dbReference>
<dbReference type="CDD" id="cd00177">
    <property type="entry name" value="START"/>
    <property type="match status" value="1"/>
</dbReference>
<reference evidence="3" key="1">
    <citation type="submission" date="2021-09" db="EMBL/GenBank/DDBJ databases">
        <authorList>
            <consortium name="AG Swart"/>
            <person name="Singh M."/>
            <person name="Singh A."/>
            <person name="Seah K."/>
            <person name="Emmerich C."/>
        </authorList>
    </citation>
    <scope>NUCLEOTIDE SEQUENCE</scope>
    <source>
        <strain evidence="3">ATCC30299</strain>
    </source>
</reference>
<dbReference type="InterPro" id="IPR023393">
    <property type="entry name" value="START-like_dom_sf"/>
</dbReference>
<sequence length="332" mass="38701">MSCCCLRLFKKKYRNQPDLSVSLYNINSSDISLQNTFVDSKRHPDEENQIKHYEKGSLSASKVQKDLETQLQDISTEPEEINEESKLPDKTPSNNKPDFESMFNPGFSIILPCSSEVLSEEKHFEQLLSWESDRSWKLKVTKTFARIYLQKGTEENPELPMVKACFDMEINANPIDLYSLLYDVNTRKLWDKSSVGEFIEIYKTQDVVGYYMLNKAPWPFSDRDFIERRFIRKRDNGDIEVYYREYPAQDFQPPKSKAERGRTLFGGQIFRKRISQISGEPTLLVTLVSQADMSGKIPAKALEETLPNSLLKWYRTVRKELLKQVSLNRTDK</sequence>